<dbReference type="Proteomes" id="UP000824120">
    <property type="component" value="Chromosome 1"/>
</dbReference>
<name>A0A9J6B4R9_SOLCO</name>
<gene>
    <name evidence="2" type="ORF">H5410_003458</name>
</gene>
<sequence length="87" mass="10301">MKKLTGGRNLEPFVRKEIRTLDSSKEWLQLTRARKQTKKKGKTQLNHEDQFQPTPSQLCEMISQKFPAKKEAWPKIYSKRMKTGRPQ</sequence>
<evidence type="ECO:0000313" key="2">
    <source>
        <dbReference type="EMBL" id="KAG5631741.1"/>
    </source>
</evidence>
<protein>
    <submittedName>
        <fullName evidence="2">Uncharacterized protein</fullName>
    </submittedName>
</protein>
<dbReference type="AlphaFoldDB" id="A0A9J6B4R9"/>
<evidence type="ECO:0000313" key="3">
    <source>
        <dbReference type="Proteomes" id="UP000824120"/>
    </source>
</evidence>
<keyword evidence="3" id="KW-1185">Reference proteome</keyword>
<feature type="compositionally biased region" description="Basic residues" evidence="1">
    <location>
        <begin position="33"/>
        <end position="42"/>
    </location>
</feature>
<reference evidence="2 3" key="1">
    <citation type="submission" date="2020-09" db="EMBL/GenBank/DDBJ databases">
        <title>De no assembly of potato wild relative species, Solanum commersonii.</title>
        <authorList>
            <person name="Cho K."/>
        </authorList>
    </citation>
    <scope>NUCLEOTIDE SEQUENCE [LARGE SCALE GENOMIC DNA]</scope>
    <source>
        <strain evidence="2">LZ3.2</strain>
        <tissue evidence="2">Leaf</tissue>
    </source>
</reference>
<organism evidence="2 3">
    <name type="scientific">Solanum commersonii</name>
    <name type="common">Commerson's wild potato</name>
    <name type="synonym">Commerson's nightshade</name>
    <dbReference type="NCBI Taxonomy" id="4109"/>
    <lineage>
        <taxon>Eukaryota</taxon>
        <taxon>Viridiplantae</taxon>
        <taxon>Streptophyta</taxon>
        <taxon>Embryophyta</taxon>
        <taxon>Tracheophyta</taxon>
        <taxon>Spermatophyta</taxon>
        <taxon>Magnoliopsida</taxon>
        <taxon>eudicotyledons</taxon>
        <taxon>Gunneridae</taxon>
        <taxon>Pentapetalae</taxon>
        <taxon>asterids</taxon>
        <taxon>lamiids</taxon>
        <taxon>Solanales</taxon>
        <taxon>Solanaceae</taxon>
        <taxon>Solanoideae</taxon>
        <taxon>Solaneae</taxon>
        <taxon>Solanum</taxon>
    </lineage>
</organism>
<dbReference type="EMBL" id="JACXVP010000001">
    <property type="protein sequence ID" value="KAG5631741.1"/>
    <property type="molecule type" value="Genomic_DNA"/>
</dbReference>
<accession>A0A9J6B4R9</accession>
<proteinExistence type="predicted"/>
<feature type="region of interest" description="Disordered" evidence="1">
    <location>
        <begin position="33"/>
        <end position="55"/>
    </location>
</feature>
<comment type="caution">
    <text evidence="2">The sequence shown here is derived from an EMBL/GenBank/DDBJ whole genome shotgun (WGS) entry which is preliminary data.</text>
</comment>
<evidence type="ECO:0000256" key="1">
    <source>
        <dbReference type="SAM" id="MobiDB-lite"/>
    </source>
</evidence>